<name>A0ABS2KUT0_9NOCA</name>
<dbReference type="EMBL" id="JAFBBK010000001">
    <property type="protein sequence ID" value="MBM7415689.1"/>
    <property type="molecule type" value="Genomic_DNA"/>
</dbReference>
<evidence type="ECO:0000313" key="2">
    <source>
        <dbReference type="EMBL" id="MBM7415689.1"/>
    </source>
</evidence>
<organism evidence="2 3">
    <name type="scientific">Rhodococcoides corynebacterioides</name>
    <dbReference type="NCBI Taxonomy" id="53972"/>
    <lineage>
        <taxon>Bacteria</taxon>
        <taxon>Bacillati</taxon>
        <taxon>Actinomycetota</taxon>
        <taxon>Actinomycetes</taxon>
        <taxon>Mycobacteriales</taxon>
        <taxon>Nocardiaceae</taxon>
        <taxon>Rhodococcoides</taxon>
    </lineage>
</organism>
<reference evidence="2 3" key="1">
    <citation type="submission" date="2021-01" db="EMBL/GenBank/DDBJ databases">
        <title>Genomics of switchgrass bacterial isolates.</title>
        <authorList>
            <person name="Shade A."/>
        </authorList>
    </citation>
    <scope>NUCLEOTIDE SEQUENCE [LARGE SCALE GENOMIC DNA]</scope>
    <source>
        <strain evidence="2 3">PvP111</strain>
    </source>
</reference>
<comment type="caution">
    <text evidence="2">The sequence shown here is derived from an EMBL/GenBank/DDBJ whole genome shotgun (WGS) entry which is preliminary data.</text>
</comment>
<sequence>MGATEGSHVRAERVPYPTTSTPDPWDEPNRVGVAEQNDANRIGEPLPGLGVAPTTVAAPTADPIGPVQASQPVSAPAPVAPQPVQDALATAPEPVRQAVDDAQRALGDLIPGLLGA</sequence>
<dbReference type="RefSeq" id="WP_204868683.1">
    <property type="nucleotide sequence ID" value="NZ_JAFBBK010000001.1"/>
</dbReference>
<evidence type="ECO:0000313" key="3">
    <source>
        <dbReference type="Proteomes" id="UP000703038"/>
    </source>
</evidence>
<dbReference type="Proteomes" id="UP000703038">
    <property type="component" value="Unassembled WGS sequence"/>
</dbReference>
<evidence type="ECO:0000256" key="1">
    <source>
        <dbReference type="SAM" id="MobiDB-lite"/>
    </source>
</evidence>
<gene>
    <name evidence="2" type="ORF">JOE42_002422</name>
</gene>
<protein>
    <submittedName>
        <fullName evidence="2">Uncharacterized protein</fullName>
    </submittedName>
</protein>
<feature type="compositionally biased region" description="Low complexity" evidence="1">
    <location>
        <begin position="51"/>
        <end position="85"/>
    </location>
</feature>
<accession>A0ABS2KUT0</accession>
<feature type="region of interest" description="Disordered" evidence="1">
    <location>
        <begin position="1"/>
        <end position="102"/>
    </location>
</feature>
<proteinExistence type="predicted"/>
<keyword evidence="3" id="KW-1185">Reference proteome</keyword>